<organism evidence="1 2">
    <name type="scientific">Lachnobacterium bovis DSM 14045</name>
    <dbReference type="NCBI Taxonomy" id="1122142"/>
    <lineage>
        <taxon>Bacteria</taxon>
        <taxon>Bacillati</taxon>
        <taxon>Bacillota</taxon>
        <taxon>Clostridia</taxon>
        <taxon>Lachnospirales</taxon>
        <taxon>Lachnospiraceae</taxon>
        <taxon>Lachnobacterium</taxon>
    </lineage>
</organism>
<dbReference type="AlphaFoldDB" id="A0A1H3MHS5"/>
<reference evidence="1 2" key="1">
    <citation type="submission" date="2016-10" db="EMBL/GenBank/DDBJ databases">
        <authorList>
            <person name="de Groot N.N."/>
        </authorList>
    </citation>
    <scope>NUCLEOTIDE SEQUENCE [LARGE SCALE GENOMIC DNA]</scope>
    <source>
        <strain evidence="1 2">DSM 14045</strain>
    </source>
</reference>
<dbReference type="Proteomes" id="UP000183918">
    <property type="component" value="Unassembled WGS sequence"/>
</dbReference>
<accession>A0A1H3MHS5</accession>
<protein>
    <submittedName>
        <fullName evidence="1">Uncharacterized protein</fullName>
    </submittedName>
</protein>
<keyword evidence="2" id="KW-1185">Reference proteome</keyword>
<evidence type="ECO:0000313" key="1">
    <source>
        <dbReference type="EMBL" id="SDY76232.1"/>
    </source>
</evidence>
<dbReference type="EMBL" id="FNPG01000034">
    <property type="protein sequence ID" value="SDY76232.1"/>
    <property type="molecule type" value="Genomic_DNA"/>
</dbReference>
<evidence type="ECO:0000313" key="2">
    <source>
        <dbReference type="Proteomes" id="UP000183918"/>
    </source>
</evidence>
<proteinExistence type="predicted"/>
<gene>
    <name evidence="1" type="ORF">SAMN02910414_02322</name>
</gene>
<dbReference type="RefSeq" id="WP_074719081.1">
    <property type="nucleotide sequence ID" value="NZ_FNPG01000034.1"/>
</dbReference>
<name>A0A1H3MHS5_9FIRM</name>
<sequence>MTSMEVKKALGEIKDWKIIADFAVGGLEWIGFSHKKPELLFVISSQKNTVMNCKTGRIIECDLEYDEEEMIAYTDQVEDEVIPLAVNMVEN</sequence>